<evidence type="ECO:0000313" key="1">
    <source>
        <dbReference type="EMBL" id="OIS93689.1"/>
    </source>
</evidence>
<evidence type="ECO:0008006" key="3">
    <source>
        <dbReference type="Google" id="ProtNLM"/>
    </source>
</evidence>
<dbReference type="EMBL" id="MOEC01000008">
    <property type="protein sequence ID" value="OIS93689.1"/>
    <property type="molecule type" value="Genomic_DNA"/>
</dbReference>
<proteinExistence type="predicted"/>
<organism evidence="1 2">
    <name type="scientific">Brucella cytisi</name>
    <dbReference type="NCBI Taxonomy" id="407152"/>
    <lineage>
        <taxon>Bacteria</taxon>
        <taxon>Pseudomonadati</taxon>
        <taxon>Pseudomonadota</taxon>
        <taxon>Alphaproteobacteria</taxon>
        <taxon>Hyphomicrobiales</taxon>
        <taxon>Brucellaceae</taxon>
        <taxon>Brucella/Ochrobactrum group</taxon>
        <taxon>Brucella</taxon>
    </lineage>
</organism>
<evidence type="ECO:0000313" key="2">
    <source>
        <dbReference type="Proteomes" id="UP000182985"/>
    </source>
</evidence>
<protein>
    <recommendedName>
        <fullName evidence="3">HEPN domain-containing protein</fullName>
    </recommendedName>
</protein>
<comment type="caution">
    <text evidence="1">The sequence shown here is derived from an EMBL/GenBank/DDBJ whole genome shotgun (WGS) entry which is preliminary data.</text>
</comment>
<keyword evidence="2" id="KW-1185">Reference proteome</keyword>
<reference evidence="1 2" key="1">
    <citation type="submission" date="2016-10" db="EMBL/GenBank/DDBJ databases">
        <title>The Draft Genome Sequence of the Potato Rhizosphere Bacteria Ochrobactrum sp. IPA7.2.</title>
        <authorList>
            <person name="Gogoleva N.E."/>
            <person name="Khlopko Y.A."/>
            <person name="Burygin G.L."/>
            <person name="Plotnikov A.O."/>
        </authorList>
    </citation>
    <scope>NUCLEOTIDE SEQUENCE [LARGE SCALE GENOMIC DNA]</scope>
    <source>
        <strain evidence="1 2">IPA7.2</strain>
    </source>
</reference>
<dbReference type="Proteomes" id="UP000182985">
    <property type="component" value="Unassembled WGS sequence"/>
</dbReference>
<name>A0A1J6HML2_9HYPH</name>
<sequence>MCLGRKRIREAVIVSNLNVIVQRFPDHEAIIRALYWKSLDFRLLCDDYVSAKNAFDCWRADERKAEEFRSLCRDIEEEVRELMLKAIAPSP</sequence>
<accession>A0A1J6HML2</accession>
<gene>
    <name evidence="1" type="ORF">BLA27_10305</name>
</gene>
<dbReference type="AlphaFoldDB" id="A0A1J6HML2"/>